<evidence type="ECO:0000313" key="6">
    <source>
        <dbReference type="EMBL" id="OGF74019.1"/>
    </source>
</evidence>
<reference evidence="6 7" key="1">
    <citation type="journal article" date="2016" name="Nat. Commun.">
        <title>Thousands of microbial genomes shed light on interconnected biogeochemical processes in an aquifer system.</title>
        <authorList>
            <person name="Anantharaman K."/>
            <person name="Brown C.T."/>
            <person name="Hug L.A."/>
            <person name="Sharon I."/>
            <person name="Castelle C.J."/>
            <person name="Probst A.J."/>
            <person name="Thomas B.C."/>
            <person name="Singh A."/>
            <person name="Wilkins M.J."/>
            <person name="Karaoz U."/>
            <person name="Brodie E.L."/>
            <person name="Williams K.H."/>
            <person name="Hubbard S.S."/>
            <person name="Banfield J.F."/>
        </authorList>
    </citation>
    <scope>NUCLEOTIDE SEQUENCE [LARGE SCALE GENOMIC DNA]</scope>
</reference>
<evidence type="ECO:0000256" key="2">
    <source>
        <dbReference type="ARBA" id="ARBA00022980"/>
    </source>
</evidence>
<evidence type="ECO:0000256" key="4">
    <source>
        <dbReference type="ARBA" id="ARBA00035202"/>
    </source>
</evidence>
<keyword evidence="3 5" id="KW-0687">Ribonucleoprotein</keyword>
<dbReference type="InterPro" id="IPR043141">
    <property type="entry name" value="Ribosomal_uL10-like_sf"/>
</dbReference>
<dbReference type="PROSITE" id="PS01109">
    <property type="entry name" value="RIBOSOMAL_L10"/>
    <property type="match status" value="1"/>
</dbReference>
<keyword evidence="5" id="KW-0694">RNA-binding</keyword>
<dbReference type="Pfam" id="PF00466">
    <property type="entry name" value="Ribosomal_L10"/>
    <property type="match status" value="1"/>
</dbReference>
<dbReference type="Gene3D" id="3.30.70.1730">
    <property type="match status" value="1"/>
</dbReference>
<dbReference type="GO" id="GO:0070180">
    <property type="term" value="F:large ribosomal subunit rRNA binding"/>
    <property type="evidence" value="ECO:0007669"/>
    <property type="project" value="UniProtKB-UniRule"/>
</dbReference>
<comment type="caution">
    <text evidence="6">The sequence shown here is derived from an EMBL/GenBank/DDBJ whole genome shotgun (WGS) entry which is preliminary data.</text>
</comment>
<comment type="similarity">
    <text evidence="1 5">Belongs to the universal ribosomal protein uL10 family.</text>
</comment>
<dbReference type="InterPro" id="IPR022973">
    <property type="entry name" value="Ribosomal_uL10_bac"/>
</dbReference>
<dbReference type="InterPro" id="IPR047865">
    <property type="entry name" value="Ribosomal_uL10_bac_type"/>
</dbReference>
<proteinExistence type="inferred from homology"/>
<sequence length="162" mass="17851">MVLTKAQKQSVVEKLTSALKGANILVFVNFHGLSVAKAMRLRRVLRQAGAQYTVVKKTLLKRVLDSFGFSDVPKLEGEIGLIAGFHDATEPPRMVAQFIKKEKEGLAILGGVYESKFVGVDMIKHLASIPSRDTLLTQLAFVLHQPVAGLARVLMEVRKNKQ</sequence>
<dbReference type="GO" id="GO:0006412">
    <property type="term" value="P:translation"/>
    <property type="evidence" value="ECO:0007669"/>
    <property type="project" value="UniProtKB-UniRule"/>
</dbReference>
<dbReference type="GO" id="GO:0015934">
    <property type="term" value="C:large ribosomal subunit"/>
    <property type="evidence" value="ECO:0007669"/>
    <property type="project" value="InterPro"/>
</dbReference>
<comment type="subunit">
    <text evidence="5">Part of the ribosomal stalk of the 50S ribosomal subunit. The N-terminus interacts with L11 and the large rRNA to form the base of the stalk. The C-terminus forms an elongated spine to which L12 dimers bind in a sequential fashion forming a multimeric L10(L12)X complex.</text>
</comment>
<organism evidence="6 7">
    <name type="scientific">Candidatus Giovannonibacteria bacterium RIFCSPHIGHO2_02_FULL_46_20</name>
    <dbReference type="NCBI Taxonomy" id="1798338"/>
    <lineage>
        <taxon>Bacteria</taxon>
        <taxon>Candidatus Giovannoniibacteriota</taxon>
    </lineage>
</organism>
<evidence type="ECO:0000256" key="5">
    <source>
        <dbReference type="HAMAP-Rule" id="MF_00362"/>
    </source>
</evidence>
<dbReference type="GO" id="GO:0003735">
    <property type="term" value="F:structural constituent of ribosome"/>
    <property type="evidence" value="ECO:0007669"/>
    <property type="project" value="InterPro"/>
</dbReference>
<dbReference type="PANTHER" id="PTHR11560">
    <property type="entry name" value="39S RIBOSOMAL PROTEIN L10, MITOCHONDRIAL"/>
    <property type="match status" value="1"/>
</dbReference>
<evidence type="ECO:0000256" key="3">
    <source>
        <dbReference type="ARBA" id="ARBA00023274"/>
    </source>
</evidence>
<evidence type="ECO:0000313" key="7">
    <source>
        <dbReference type="Proteomes" id="UP000178406"/>
    </source>
</evidence>
<dbReference type="STRING" id="1798338.A3J56_01620"/>
<dbReference type="AlphaFoldDB" id="A0A1F5WE71"/>
<dbReference type="InterPro" id="IPR002363">
    <property type="entry name" value="Ribosomal_uL10_CS_bac"/>
</dbReference>
<accession>A0A1F5WE71</accession>
<keyword evidence="5" id="KW-0699">rRNA-binding</keyword>
<dbReference type="EMBL" id="MFHQ01000030">
    <property type="protein sequence ID" value="OGF74019.1"/>
    <property type="molecule type" value="Genomic_DNA"/>
</dbReference>
<dbReference type="InterPro" id="IPR001790">
    <property type="entry name" value="Ribosomal_uL10"/>
</dbReference>
<gene>
    <name evidence="5" type="primary">rplJ</name>
    <name evidence="6" type="ORF">A3J56_01620</name>
</gene>
<dbReference type="Proteomes" id="UP000178406">
    <property type="component" value="Unassembled WGS sequence"/>
</dbReference>
<name>A0A1F5WE71_9BACT</name>
<protein>
    <recommendedName>
        <fullName evidence="4 5">Large ribosomal subunit protein uL10</fullName>
    </recommendedName>
</protein>
<dbReference type="CDD" id="cd05797">
    <property type="entry name" value="Ribosomal_L10"/>
    <property type="match status" value="1"/>
</dbReference>
<keyword evidence="2 5" id="KW-0689">Ribosomal protein</keyword>
<comment type="function">
    <text evidence="5">Forms part of the ribosomal stalk, playing a central role in the interaction of the ribosome with GTP-bound translation factors.</text>
</comment>
<evidence type="ECO:0000256" key="1">
    <source>
        <dbReference type="ARBA" id="ARBA00008889"/>
    </source>
</evidence>
<dbReference type="NCBIfam" id="NF000955">
    <property type="entry name" value="PRK00099.1-1"/>
    <property type="match status" value="1"/>
</dbReference>
<dbReference type="HAMAP" id="MF_00362">
    <property type="entry name" value="Ribosomal_uL10"/>
    <property type="match status" value="1"/>
</dbReference>
<dbReference type="SUPFAM" id="SSF160369">
    <property type="entry name" value="Ribosomal protein L10-like"/>
    <property type="match status" value="1"/>
</dbReference>